<dbReference type="InterPro" id="IPR012338">
    <property type="entry name" value="Beta-lactam/transpept-like"/>
</dbReference>
<keyword evidence="12" id="KW-1185">Reference proteome</keyword>
<feature type="active site" description="Acyl-ester intermediate" evidence="7">
    <location>
        <position position="63"/>
    </location>
</feature>
<feature type="binding site" evidence="8">
    <location>
        <position position="222"/>
    </location>
    <ligand>
        <name>substrate</name>
    </ligand>
</feature>
<dbReference type="Proteomes" id="UP000005439">
    <property type="component" value="Chromosome"/>
</dbReference>
<protein>
    <submittedName>
        <fullName evidence="11">Serine-type D-Ala-D-Ala carboxypeptidase</fullName>
        <ecNumber evidence="11">3.4.16.4</ecNumber>
    </submittedName>
</protein>
<organism evidence="11 12">
    <name type="scientific">Sulfobacillus acidophilus (strain ATCC 700253 / DSM 10332 / NAL)</name>
    <dbReference type="NCBI Taxonomy" id="679936"/>
    <lineage>
        <taxon>Bacteria</taxon>
        <taxon>Bacillati</taxon>
        <taxon>Bacillota</taxon>
        <taxon>Clostridia</taxon>
        <taxon>Eubacteriales</taxon>
        <taxon>Clostridiales Family XVII. Incertae Sedis</taxon>
        <taxon>Sulfobacillus</taxon>
    </lineage>
</organism>
<dbReference type="HOGENOM" id="CLU_027070_7_3_9"/>
<dbReference type="SUPFAM" id="SSF56601">
    <property type="entry name" value="beta-lactamase/transpeptidase-like"/>
    <property type="match status" value="1"/>
</dbReference>
<evidence type="ECO:0000313" key="11">
    <source>
        <dbReference type="EMBL" id="AEW05338.1"/>
    </source>
</evidence>
<comment type="similarity">
    <text evidence="1 9">Belongs to the peptidase S11 family.</text>
</comment>
<dbReference type="PATRIC" id="fig|679936.5.peg.1911"/>
<sequence length="403" mass="44099">MRSGWHQRLTVWSIAGVMGSLAFGPVTEAAPPPLSASAAILVDGNTGQILYARRPLAEYYPASITKIMTAYLAIQDGWHKTVVVSPAAAAQIGSSCYLKAGERLPMPAVVTAMMLVSGNDAAYAVAQTVGGTVPRFVAMMNRQAGLWHAPGIHFDNPDGLPDPRHLVSAWGMAIIARHAMANPIFARIVRTRVTALPPDPTPRVFYNQNQLLYTFPGAVGVKIGYTIEADETIVAAARRHGVFLIEVLLHDTPAGLWPDAANLLEWGFQSYYPLTLWRSQAVIGRLHIAGRTVAVTSRVPVTVLASRQSGRKGIRWRIRPSPRLSVAAGVRKNQPVGTLEVWVNGRPALQQPVVAAENLPPNPPRMTYRWWWLGLPSAVWLWGVRVRRRMKGIGAAHLFPVRR</sequence>
<dbReference type="InterPro" id="IPR018044">
    <property type="entry name" value="Peptidase_S11"/>
</dbReference>
<keyword evidence="6" id="KW-0961">Cell wall biogenesis/degradation</keyword>
<proteinExistence type="inferred from homology"/>
<feature type="active site" evidence="7">
    <location>
        <position position="117"/>
    </location>
</feature>
<evidence type="ECO:0000256" key="4">
    <source>
        <dbReference type="ARBA" id="ARBA00022960"/>
    </source>
</evidence>
<dbReference type="GO" id="GO:0009252">
    <property type="term" value="P:peptidoglycan biosynthetic process"/>
    <property type="evidence" value="ECO:0007669"/>
    <property type="project" value="UniProtKB-KW"/>
</dbReference>
<keyword evidence="4" id="KW-0133">Cell shape</keyword>
<dbReference type="PANTHER" id="PTHR21581">
    <property type="entry name" value="D-ALANYL-D-ALANINE CARBOXYPEPTIDASE"/>
    <property type="match status" value="1"/>
</dbReference>
<dbReference type="KEGG" id="sap:Sulac_1845"/>
<evidence type="ECO:0000256" key="1">
    <source>
        <dbReference type="ARBA" id="ARBA00007164"/>
    </source>
</evidence>
<dbReference type="PRINTS" id="PR00725">
    <property type="entry name" value="DADACBPTASE1"/>
</dbReference>
<feature type="active site" description="Proton acceptor" evidence="7">
    <location>
        <position position="66"/>
    </location>
</feature>
<dbReference type="InterPro" id="IPR001967">
    <property type="entry name" value="Peptidase_S11_N"/>
</dbReference>
<keyword evidence="11" id="KW-0645">Protease</keyword>
<dbReference type="PANTHER" id="PTHR21581:SF33">
    <property type="entry name" value="D-ALANYL-D-ALANINE CARBOXYPEPTIDASE DACB"/>
    <property type="match status" value="1"/>
</dbReference>
<reference evidence="11 12" key="2">
    <citation type="journal article" date="2012" name="Stand. Genomic Sci.">
        <title>Complete genome sequence of the moderately thermophilic mineral-sulfide-oxidizing firmicute Sulfobacillus acidophilus type strain (NAL(T)).</title>
        <authorList>
            <person name="Anderson I."/>
            <person name="Chertkov O."/>
            <person name="Chen A."/>
            <person name="Saunders E."/>
            <person name="Lapidus A."/>
            <person name="Nolan M."/>
            <person name="Lucas S."/>
            <person name="Hammon N."/>
            <person name="Deshpande S."/>
            <person name="Cheng J.F."/>
            <person name="Han C."/>
            <person name="Tapia R."/>
            <person name="Goodwin L.A."/>
            <person name="Pitluck S."/>
            <person name="Liolios K."/>
            <person name="Pagani I."/>
            <person name="Ivanova N."/>
            <person name="Mikhailova N."/>
            <person name="Pati A."/>
            <person name="Palaniappan K."/>
            <person name="Land M."/>
            <person name="Pan C."/>
            <person name="Rohde M."/>
            <person name="Pukall R."/>
            <person name="Goker M."/>
            <person name="Detter J.C."/>
            <person name="Woyke T."/>
            <person name="Bristow J."/>
            <person name="Eisen J.A."/>
            <person name="Markowitz V."/>
            <person name="Hugenholtz P."/>
            <person name="Kyrpides N.C."/>
            <person name="Klenk H.P."/>
            <person name="Mavromatis K."/>
        </authorList>
    </citation>
    <scope>NUCLEOTIDE SEQUENCE [LARGE SCALE GENOMIC DNA]</scope>
    <source>
        <strain evidence="12">ATCC 700253 / DSM 10332 / NAL</strain>
    </source>
</reference>
<evidence type="ECO:0000313" key="12">
    <source>
        <dbReference type="Proteomes" id="UP000005439"/>
    </source>
</evidence>
<reference evidence="12" key="1">
    <citation type="submission" date="2011-12" db="EMBL/GenBank/DDBJ databases">
        <title>The complete genome of chromosome of Sulfobacillus acidophilus DSM 10332.</title>
        <authorList>
            <person name="Lucas S."/>
            <person name="Han J."/>
            <person name="Lapidus A."/>
            <person name="Bruce D."/>
            <person name="Goodwin L."/>
            <person name="Pitluck S."/>
            <person name="Peters L."/>
            <person name="Kyrpides N."/>
            <person name="Mavromatis K."/>
            <person name="Ivanova N."/>
            <person name="Mikhailova N."/>
            <person name="Chertkov O."/>
            <person name="Saunders E."/>
            <person name="Detter J.C."/>
            <person name="Tapia R."/>
            <person name="Han C."/>
            <person name="Land M."/>
            <person name="Hauser L."/>
            <person name="Markowitz V."/>
            <person name="Cheng J.-F."/>
            <person name="Hugenholtz P."/>
            <person name="Woyke T."/>
            <person name="Wu D."/>
            <person name="Pukall R."/>
            <person name="Gehrich-Schroeter G."/>
            <person name="Schneider S."/>
            <person name="Klenk H.-P."/>
            <person name="Eisen J.A."/>
        </authorList>
    </citation>
    <scope>NUCLEOTIDE SEQUENCE [LARGE SCALE GENOMIC DNA]</scope>
    <source>
        <strain evidence="12">ATCC 700253 / DSM 10332 / NAL</strain>
    </source>
</reference>
<evidence type="ECO:0000259" key="10">
    <source>
        <dbReference type="Pfam" id="PF00768"/>
    </source>
</evidence>
<keyword evidence="11" id="KW-0121">Carboxypeptidase</keyword>
<dbReference type="GO" id="GO:0009002">
    <property type="term" value="F:serine-type D-Ala-D-Ala carboxypeptidase activity"/>
    <property type="evidence" value="ECO:0007669"/>
    <property type="project" value="UniProtKB-EC"/>
</dbReference>
<keyword evidence="2" id="KW-0732">Signal</keyword>
<dbReference type="EMBL" id="CP003179">
    <property type="protein sequence ID" value="AEW05338.1"/>
    <property type="molecule type" value="Genomic_DNA"/>
</dbReference>
<keyword evidence="3 11" id="KW-0378">Hydrolase</keyword>
<dbReference type="GO" id="GO:0006508">
    <property type="term" value="P:proteolysis"/>
    <property type="evidence" value="ECO:0007669"/>
    <property type="project" value="InterPro"/>
</dbReference>
<evidence type="ECO:0000256" key="5">
    <source>
        <dbReference type="ARBA" id="ARBA00022984"/>
    </source>
</evidence>
<feature type="domain" description="Peptidase S11 D-alanyl-D-alanine carboxypeptidase A N-terminal" evidence="10">
    <location>
        <begin position="27"/>
        <end position="250"/>
    </location>
</feature>
<dbReference type="GO" id="GO:0071555">
    <property type="term" value="P:cell wall organization"/>
    <property type="evidence" value="ECO:0007669"/>
    <property type="project" value="UniProtKB-KW"/>
</dbReference>
<dbReference type="Gene3D" id="3.40.710.10">
    <property type="entry name" value="DD-peptidase/beta-lactamase superfamily"/>
    <property type="match status" value="1"/>
</dbReference>
<gene>
    <name evidence="11" type="ordered locus">Sulac_1845</name>
</gene>
<evidence type="ECO:0000256" key="2">
    <source>
        <dbReference type="ARBA" id="ARBA00022729"/>
    </source>
</evidence>
<name>G8U089_SULAD</name>
<evidence type="ECO:0000256" key="6">
    <source>
        <dbReference type="ARBA" id="ARBA00023316"/>
    </source>
</evidence>
<evidence type="ECO:0000256" key="8">
    <source>
        <dbReference type="PIRSR" id="PIRSR618044-2"/>
    </source>
</evidence>
<evidence type="ECO:0000256" key="9">
    <source>
        <dbReference type="RuleBase" id="RU004016"/>
    </source>
</evidence>
<accession>G8U089</accession>
<dbReference type="STRING" id="679936.Sulac_1845"/>
<dbReference type="AlphaFoldDB" id="G8U089"/>
<evidence type="ECO:0000256" key="3">
    <source>
        <dbReference type="ARBA" id="ARBA00022801"/>
    </source>
</evidence>
<evidence type="ECO:0000256" key="7">
    <source>
        <dbReference type="PIRSR" id="PIRSR618044-1"/>
    </source>
</evidence>
<keyword evidence="5" id="KW-0573">Peptidoglycan synthesis</keyword>
<dbReference type="EC" id="3.4.16.4" evidence="11"/>
<dbReference type="GO" id="GO:0008360">
    <property type="term" value="P:regulation of cell shape"/>
    <property type="evidence" value="ECO:0007669"/>
    <property type="project" value="UniProtKB-KW"/>
</dbReference>
<dbReference type="Pfam" id="PF00768">
    <property type="entry name" value="Peptidase_S11"/>
    <property type="match status" value="1"/>
</dbReference>